<keyword evidence="4 11" id="KW-0963">Cytoplasm</keyword>
<keyword evidence="8" id="KW-0653">Protein transport</keyword>
<dbReference type="GO" id="GO:0000423">
    <property type="term" value="P:mitophagy"/>
    <property type="evidence" value="ECO:0007669"/>
    <property type="project" value="TreeGrafter"/>
</dbReference>
<dbReference type="GO" id="GO:0004197">
    <property type="term" value="F:cysteine-type endopeptidase activity"/>
    <property type="evidence" value="ECO:0007669"/>
    <property type="project" value="TreeGrafter"/>
</dbReference>
<organism evidence="13 14">
    <name type="scientific">Wickerhamiella sorbophila</name>
    <dbReference type="NCBI Taxonomy" id="45607"/>
    <lineage>
        <taxon>Eukaryota</taxon>
        <taxon>Fungi</taxon>
        <taxon>Dikarya</taxon>
        <taxon>Ascomycota</taxon>
        <taxon>Saccharomycotina</taxon>
        <taxon>Dipodascomycetes</taxon>
        <taxon>Dipodascales</taxon>
        <taxon>Trichomonascaceae</taxon>
        <taxon>Wickerhamiella</taxon>
    </lineage>
</organism>
<keyword evidence="5 11" id="KW-0645">Protease</keyword>
<keyword evidence="6 11" id="KW-0378">Hydrolase</keyword>
<dbReference type="GO" id="GO:0016485">
    <property type="term" value="P:protein processing"/>
    <property type="evidence" value="ECO:0007669"/>
    <property type="project" value="TreeGrafter"/>
</dbReference>
<reference evidence="13 14" key="1">
    <citation type="submission" date="2017-04" db="EMBL/GenBank/DDBJ databases">
        <title>Genome sequencing of [Candida] sorbophila.</title>
        <authorList>
            <person name="Ahn J.O."/>
        </authorList>
    </citation>
    <scope>NUCLEOTIDE SEQUENCE [LARGE SCALE GENOMIC DNA]</scope>
    <source>
        <strain evidence="13 14">DS02</strain>
    </source>
</reference>
<evidence type="ECO:0000256" key="9">
    <source>
        <dbReference type="ARBA" id="ARBA00023006"/>
    </source>
</evidence>
<dbReference type="RefSeq" id="XP_024664643.1">
    <property type="nucleotide sequence ID" value="XM_024808875.1"/>
</dbReference>
<dbReference type="GO" id="GO:0000407">
    <property type="term" value="C:phagophore assembly site"/>
    <property type="evidence" value="ECO:0007669"/>
    <property type="project" value="UniProtKB-SubCell"/>
</dbReference>
<comment type="similarity">
    <text evidence="2 11">Belongs to the peptidase C54 family.</text>
</comment>
<dbReference type="PANTHER" id="PTHR22624:SF49">
    <property type="entry name" value="CYSTEINE PROTEASE"/>
    <property type="match status" value="1"/>
</dbReference>
<evidence type="ECO:0000256" key="3">
    <source>
        <dbReference type="ARBA" id="ARBA00022448"/>
    </source>
</evidence>
<evidence type="ECO:0000256" key="6">
    <source>
        <dbReference type="ARBA" id="ARBA00022801"/>
    </source>
</evidence>
<dbReference type="EC" id="3.4.22.-" evidence="11"/>
<evidence type="ECO:0000259" key="12">
    <source>
        <dbReference type="Pfam" id="PF03416"/>
    </source>
</evidence>
<comment type="function">
    <text evidence="11">Required for selective autophagic degradation of the nucleus (nucleophagy) as well as for mitophagy which contributes to regulate mitochondrial quantity and quality by eliminating the mitochondria to a basal level to fulfill cellular energy requirements and preventing excess ROS production.</text>
</comment>
<dbReference type="OrthoDB" id="2960936at2759"/>
<protein>
    <recommendedName>
        <fullName evidence="11">Cysteine protease</fullName>
        <ecNumber evidence="11">3.4.22.-</ecNumber>
    </recommendedName>
</protein>
<evidence type="ECO:0000313" key="14">
    <source>
        <dbReference type="Proteomes" id="UP000238350"/>
    </source>
</evidence>
<dbReference type="InterPro" id="IPR038765">
    <property type="entry name" value="Papain-like_cys_pep_sf"/>
</dbReference>
<dbReference type="SUPFAM" id="SSF54001">
    <property type="entry name" value="Cysteine proteinases"/>
    <property type="match status" value="1"/>
</dbReference>
<dbReference type="AlphaFoldDB" id="A0A2T0FI77"/>
<comment type="catalytic activity">
    <reaction evidence="10">
        <text>[protein]-C-terminal L-amino acid-glycyl-phosphatidylethanolamide + H2O = [protein]-C-terminal L-amino acid-glycine + a 1,2-diacyl-sn-glycero-3-phosphoethanolamine</text>
        <dbReference type="Rhea" id="RHEA:67548"/>
        <dbReference type="Rhea" id="RHEA-COMP:17323"/>
        <dbReference type="Rhea" id="RHEA-COMP:17324"/>
        <dbReference type="ChEBI" id="CHEBI:15377"/>
        <dbReference type="ChEBI" id="CHEBI:64612"/>
        <dbReference type="ChEBI" id="CHEBI:172940"/>
        <dbReference type="ChEBI" id="CHEBI:172941"/>
    </reaction>
    <physiologicalReaction direction="left-to-right" evidence="10">
        <dbReference type="Rhea" id="RHEA:67549"/>
    </physiologicalReaction>
</comment>
<dbReference type="GO" id="GO:0000045">
    <property type="term" value="P:autophagosome assembly"/>
    <property type="evidence" value="ECO:0007669"/>
    <property type="project" value="TreeGrafter"/>
</dbReference>
<accession>A0A2T0FI77</accession>
<evidence type="ECO:0000256" key="5">
    <source>
        <dbReference type="ARBA" id="ARBA00022670"/>
    </source>
</evidence>
<dbReference type="EMBL" id="NDIQ01000021">
    <property type="protein sequence ID" value="PRT54698.1"/>
    <property type="molecule type" value="Genomic_DNA"/>
</dbReference>
<keyword evidence="7" id="KW-0788">Thiol protease</keyword>
<evidence type="ECO:0000256" key="1">
    <source>
        <dbReference type="ARBA" id="ARBA00004329"/>
    </source>
</evidence>
<keyword evidence="14" id="KW-1185">Reference proteome</keyword>
<dbReference type="GO" id="GO:0005634">
    <property type="term" value="C:nucleus"/>
    <property type="evidence" value="ECO:0007669"/>
    <property type="project" value="UniProtKB-SubCell"/>
</dbReference>
<dbReference type="GO" id="GO:0035973">
    <property type="term" value="P:aggrephagy"/>
    <property type="evidence" value="ECO:0007669"/>
    <property type="project" value="TreeGrafter"/>
</dbReference>
<dbReference type="GO" id="GO:0019786">
    <property type="term" value="F:protein-phosphatidylethanolamide deconjugating activity"/>
    <property type="evidence" value="ECO:0007669"/>
    <property type="project" value="InterPro"/>
</dbReference>
<keyword evidence="9" id="KW-0072">Autophagy</keyword>
<evidence type="ECO:0000256" key="8">
    <source>
        <dbReference type="ARBA" id="ARBA00022927"/>
    </source>
</evidence>
<evidence type="ECO:0000256" key="10">
    <source>
        <dbReference type="ARBA" id="ARBA00029362"/>
    </source>
</evidence>
<dbReference type="InterPro" id="IPR046792">
    <property type="entry name" value="Peptidase_C54_cat"/>
</dbReference>
<feature type="domain" description="Peptidase C54 catalytic" evidence="12">
    <location>
        <begin position="44"/>
        <end position="328"/>
    </location>
</feature>
<dbReference type="InterPro" id="IPR005078">
    <property type="entry name" value="Peptidase_C54"/>
</dbReference>
<keyword evidence="3" id="KW-0813">Transport</keyword>
<dbReference type="GeneID" id="36516066"/>
<evidence type="ECO:0000256" key="11">
    <source>
        <dbReference type="RuleBase" id="RU363115"/>
    </source>
</evidence>
<dbReference type="PANTHER" id="PTHR22624">
    <property type="entry name" value="CYSTEINE PROTEASE ATG4"/>
    <property type="match status" value="1"/>
</dbReference>
<dbReference type="STRING" id="45607.A0A2T0FI77"/>
<dbReference type="Proteomes" id="UP000238350">
    <property type="component" value="Unassembled WGS sequence"/>
</dbReference>
<comment type="subcellular location">
    <subcellularLocation>
        <location evidence="11">Nucleus</location>
    </subcellularLocation>
    <subcellularLocation>
        <location evidence="11">Cytoplasm</location>
    </subcellularLocation>
    <subcellularLocation>
        <location evidence="1">Preautophagosomal structure</location>
    </subcellularLocation>
</comment>
<dbReference type="GO" id="GO:0034727">
    <property type="term" value="P:piecemeal microautophagy of the nucleus"/>
    <property type="evidence" value="ECO:0007669"/>
    <property type="project" value="TreeGrafter"/>
</dbReference>
<dbReference type="GO" id="GO:0015031">
    <property type="term" value="P:protein transport"/>
    <property type="evidence" value="ECO:0007669"/>
    <property type="project" value="UniProtKB-KW"/>
</dbReference>
<gene>
    <name evidence="13" type="ORF">B9G98_02318</name>
</gene>
<sequence>MATSSSSLQRIVQMLWTNEPTPTIGSVVCLGTSYPCNGDEWPVDFIHDVESRVWLRYRNGFAVIPKHPDGPSPLKIGALLRGTSIDLNGFVSDIGWGCMIRTGQSLLANALMISRLSREWRYNGSVEAIEQDVLVLFYDEKDAPLSIHRFVEHGSIAGGKLPGEWFGPSTVATCIKALVSESGLDLAVYISDGMNVYEKALLKVATGSSDETDEWQSVLVLCGLRLGIDTVNPVYFDGLRSLLDSPQTVGIAGGRTATSHYFYGYQNDRLFFHDPHDPSPALKYGVDRSLLESVHSRRLRELPFTETDPSMLAGFILKSREDFESWKTQMMSLPASNRAINITDEPAPVVSCEIEEDFVLCHIHPASDTSLSESNADALCSIDDGSTS</sequence>
<keyword evidence="11" id="KW-0539">Nucleus</keyword>
<evidence type="ECO:0000256" key="7">
    <source>
        <dbReference type="ARBA" id="ARBA00022807"/>
    </source>
</evidence>
<evidence type="ECO:0000313" key="13">
    <source>
        <dbReference type="EMBL" id="PRT54698.1"/>
    </source>
</evidence>
<dbReference type="Pfam" id="PF03416">
    <property type="entry name" value="Peptidase_C54"/>
    <property type="match status" value="1"/>
</dbReference>
<evidence type="ECO:0000256" key="2">
    <source>
        <dbReference type="ARBA" id="ARBA00010958"/>
    </source>
</evidence>
<comment type="caution">
    <text evidence="13">The sequence shown here is derived from an EMBL/GenBank/DDBJ whole genome shotgun (WGS) entry which is preliminary data.</text>
</comment>
<evidence type="ECO:0000256" key="4">
    <source>
        <dbReference type="ARBA" id="ARBA00022490"/>
    </source>
</evidence>
<name>A0A2T0FI77_9ASCO</name>
<proteinExistence type="inferred from homology"/>